<evidence type="ECO:0008006" key="4">
    <source>
        <dbReference type="Google" id="ProtNLM"/>
    </source>
</evidence>
<evidence type="ECO:0000313" key="3">
    <source>
        <dbReference type="Proteomes" id="UP000295124"/>
    </source>
</evidence>
<protein>
    <recommendedName>
        <fullName evidence="4">DUF2530 domain-containing protein</fullName>
    </recommendedName>
</protein>
<proteinExistence type="predicted"/>
<organism evidence="2 3">
    <name type="scientific">Kribbella antibiotica</name>
    <dbReference type="NCBI Taxonomy" id="190195"/>
    <lineage>
        <taxon>Bacteria</taxon>
        <taxon>Bacillati</taxon>
        <taxon>Actinomycetota</taxon>
        <taxon>Actinomycetes</taxon>
        <taxon>Propionibacteriales</taxon>
        <taxon>Kribbellaceae</taxon>
        <taxon>Kribbella</taxon>
    </lineage>
</organism>
<reference evidence="2 3" key="1">
    <citation type="submission" date="2019-03" db="EMBL/GenBank/DDBJ databases">
        <title>Draft genome sequences of novel Actinobacteria.</title>
        <authorList>
            <person name="Sahin N."/>
            <person name="Ay H."/>
            <person name="Saygin H."/>
        </authorList>
    </citation>
    <scope>NUCLEOTIDE SEQUENCE [LARGE SCALE GENOMIC DNA]</scope>
    <source>
        <strain evidence="2 3">JCM 13523</strain>
    </source>
</reference>
<dbReference type="RefSeq" id="WP_132165972.1">
    <property type="nucleotide sequence ID" value="NZ_SMKX01000009.1"/>
</dbReference>
<keyword evidence="3" id="KW-1185">Reference proteome</keyword>
<dbReference type="Proteomes" id="UP000295124">
    <property type="component" value="Unassembled WGS sequence"/>
</dbReference>
<accession>A0A4R4ZSL3</accession>
<keyword evidence="1" id="KW-0812">Transmembrane</keyword>
<dbReference type="EMBL" id="SMKX01000009">
    <property type="protein sequence ID" value="TDD62041.1"/>
    <property type="molecule type" value="Genomic_DNA"/>
</dbReference>
<sequence length="76" mass="8825">MPDTKDLNLMNEKKDPVSNPLQWLWRGSLILFATSILLNVAVTFLRPIMPWLIGGVILGIVLWVAVLIIQWRRSRW</sequence>
<keyword evidence="1" id="KW-0472">Membrane</keyword>
<dbReference type="AlphaFoldDB" id="A0A4R4ZSL3"/>
<feature type="transmembrane region" description="Helical" evidence="1">
    <location>
        <begin position="48"/>
        <end position="69"/>
    </location>
</feature>
<feature type="transmembrane region" description="Helical" evidence="1">
    <location>
        <begin position="23"/>
        <end position="42"/>
    </location>
</feature>
<name>A0A4R4ZSL3_9ACTN</name>
<gene>
    <name evidence="2" type="ORF">E1263_05365</name>
</gene>
<comment type="caution">
    <text evidence="2">The sequence shown here is derived from an EMBL/GenBank/DDBJ whole genome shotgun (WGS) entry which is preliminary data.</text>
</comment>
<keyword evidence="1" id="KW-1133">Transmembrane helix</keyword>
<dbReference type="OrthoDB" id="3698947at2"/>
<evidence type="ECO:0000256" key="1">
    <source>
        <dbReference type="SAM" id="Phobius"/>
    </source>
</evidence>
<evidence type="ECO:0000313" key="2">
    <source>
        <dbReference type="EMBL" id="TDD62041.1"/>
    </source>
</evidence>